<dbReference type="CDD" id="cd20078">
    <property type="entry name" value="XPF_nuclease_XPF_euk"/>
    <property type="match status" value="1"/>
</dbReference>
<feature type="compositionally biased region" description="Acidic residues" evidence="10">
    <location>
        <begin position="687"/>
        <end position="708"/>
    </location>
</feature>
<comment type="subcellular location">
    <subcellularLocation>
        <location evidence="1">Nucleus</location>
    </subcellularLocation>
</comment>
<keyword evidence="3" id="KW-0540">Nuclease</keyword>
<dbReference type="PANTHER" id="PTHR10150">
    <property type="entry name" value="DNA REPAIR ENDONUCLEASE XPF"/>
    <property type="match status" value="1"/>
</dbReference>
<feature type="region of interest" description="Disordered" evidence="10">
    <location>
        <begin position="90"/>
        <end position="142"/>
    </location>
</feature>
<dbReference type="Gene3D" id="1.10.150.20">
    <property type="entry name" value="5' to 3' exonuclease, C-terminal subdomain"/>
    <property type="match status" value="1"/>
</dbReference>
<dbReference type="GO" id="GO:0000014">
    <property type="term" value="F:single-stranded DNA endodeoxyribonuclease activity"/>
    <property type="evidence" value="ECO:0007669"/>
    <property type="project" value="TreeGrafter"/>
</dbReference>
<feature type="compositionally biased region" description="Gly residues" evidence="10">
    <location>
        <begin position="922"/>
        <end position="934"/>
    </location>
</feature>
<keyword evidence="4" id="KW-0255">Endonuclease</keyword>
<dbReference type="SUPFAM" id="SSF47781">
    <property type="entry name" value="RuvA domain 2-like"/>
    <property type="match status" value="1"/>
</dbReference>
<dbReference type="SUPFAM" id="SSF52980">
    <property type="entry name" value="Restriction endonuclease-like"/>
    <property type="match status" value="1"/>
</dbReference>
<evidence type="ECO:0000256" key="1">
    <source>
        <dbReference type="ARBA" id="ARBA00004123"/>
    </source>
</evidence>
<evidence type="ECO:0000256" key="2">
    <source>
        <dbReference type="ARBA" id="ARBA00010015"/>
    </source>
</evidence>
<evidence type="ECO:0000256" key="9">
    <source>
        <dbReference type="ARBA" id="ARBA00023242"/>
    </source>
</evidence>
<evidence type="ECO:0000313" key="13">
    <source>
        <dbReference type="Proteomes" id="UP000613740"/>
    </source>
</evidence>
<evidence type="ECO:0000313" key="12">
    <source>
        <dbReference type="EMBL" id="KAG2424851.1"/>
    </source>
</evidence>
<evidence type="ECO:0000256" key="3">
    <source>
        <dbReference type="ARBA" id="ARBA00022722"/>
    </source>
</evidence>
<feature type="compositionally biased region" description="Gly residues" evidence="10">
    <location>
        <begin position="817"/>
        <end position="852"/>
    </location>
</feature>
<feature type="compositionally biased region" description="Low complexity" evidence="10">
    <location>
        <begin position="626"/>
        <end position="641"/>
    </location>
</feature>
<keyword evidence="5" id="KW-0227">DNA damage</keyword>
<evidence type="ECO:0000256" key="5">
    <source>
        <dbReference type="ARBA" id="ARBA00022763"/>
    </source>
</evidence>
<feature type="compositionally biased region" description="Basic and acidic residues" evidence="10">
    <location>
        <begin position="862"/>
        <end position="872"/>
    </location>
</feature>
<feature type="compositionally biased region" description="Gly residues" evidence="10">
    <location>
        <begin position="897"/>
        <end position="914"/>
    </location>
</feature>
<dbReference type="GO" id="GO:0003684">
    <property type="term" value="F:damaged DNA binding"/>
    <property type="evidence" value="ECO:0007669"/>
    <property type="project" value="TreeGrafter"/>
</dbReference>
<feature type="region of interest" description="Disordered" evidence="10">
    <location>
        <begin position="533"/>
        <end position="579"/>
    </location>
</feature>
<dbReference type="GO" id="GO:0000712">
    <property type="term" value="P:resolution of meiotic recombination intermediates"/>
    <property type="evidence" value="ECO:0007669"/>
    <property type="project" value="TreeGrafter"/>
</dbReference>
<evidence type="ECO:0000259" key="11">
    <source>
        <dbReference type="SMART" id="SM00891"/>
    </source>
</evidence>
<dbReference type="InterPro" id="IPR010994">
    <property type="entry name" value="RuvA_2-like"/>
</dbReference>
<evidence type="ECO:0000256" key="10">
    <source>
        <dbReference type="SAM" id="MobiDB-lite"/>
    </source>
</evidence>
<feature type="compositionally biased region" description="Basic residues" evidence="10">
    <location>
        <begin position="935"/>
        <end position="944"/>
    </location>
</feature>
<sequence length="1535" mass="154736">MDAEGAPLDGGAQDPWEGANGGQAEALALASPLLLPYERQLIEEAIQDDSLIITAAGLGWQRLVAVLLRIAQRARMAEVQRAQEQQLQQLQRQRQQQQQQPAAAGTSGAGSATAGAPPGPTTSPPPPPGGTPAPAPAAAAASGAAPPSNCGCVLVLGAAPWQRALIAAELARHDPSLPPPLDITNEVPAAERLALYGGGAAPGRPLFITPRILVVDLLSRRVRAAQVAGLLLLNAHRATDTSGEGFAVALLRADQQAAAAAGPRWGGGGGGAGAAGGVGPARCWVRGVSDVPAAFNQGFNKVEKVMKALQVRRLHLWPRFQEQVRQCLDSHKPVVVEWEQELSGPMVLIQAALLEVLEGLIRELKRTNKNLDTSELVLEAGVLKSFDEIVRRQLDPIWHTVGWKTRRICTDLRTLRELSCLLLALDPVTFLAHLEGLRQSEGVRCVWLFHDATHAVFEQARRRVYVYRQRQADKPTGAAAAAAAAAGSGAGSAGGGSGGGGGCCSEVEAVLEEPPKWGLLVEVLREVQRQREQLRSLDPDRGDRGPAAAAGEAGSGGEQGEGQAAAAPQQQQQQQATAREVVELLDDSEEDSDGDVVEVEVEAAAAAGAGAGAGAAAGAGAGAGGRARPAAGGAKPARTGASTGADKGPQGGSGVDLAALLEELGLTDWGRAGVGAAGDTAAGGPQEEQEQEEEREGEQEEREGEEAEGTGGGMAGTDRAASCAGASTSAAGGSGGGGGNRCAAAAGKGGRAAGGVALSAEELRLLAAAGRAPVLVVARELHSARLLERVVRTGGRAVLQQLYESYLVSKLQGAGAAGGAGGGGGEDGAGAGGGGGGRGGRGGGRGGRGGRGGWRRGGRGGGRLEADLDDVGRGPVLRPGEAQALLAEAQRVGAERLGGGGAGAGRGGASAGGGKRAKTSHGAGGGRAEAGGARGRGRHGASRQRKPDDSPVRVAAAAAAGHEEQEDGGDVQQQQQQQQPQQPEEEELQAQAAGAGAGAGAAAGGPGGARGRGRGGSTRGRGRTAAAAAAGAAGKTAGRRRRRSGGEEEDADSEAAAAAEAEAGGAAAAAAPVAATAASLLQGGGTGAYGSEEQGAAGAIGGGPSTAAPTATATACPLLCDVHFVALDAHDEFVLWRLRPCVIIMFEPDLAFLRQVEVYQAERTAAGGPPLWLHSLCYAASLEAQRFRAGVGRERDTLLRLIAAKQHIVLPTPAAVGAAGGGGGAAVDVSGRGALNADLWLDVYSANALTRTAGGRSAAAAAAAVAAAAGGPAGASGGGGRGRLVVDVREFMSGLPAVLYRRGFELLPVTLEVGDYVLSPQLVVERKSLPDLAASLASGRLYHQAEVMCRHYARPLLLLEFDPDRQFGLQSPAELGDDIDPKNIISKLTLLTTHFPKLRLLWSRSPHATADLFAALKSNQDQPDAAAAALVGVPLGPDGAPLPIGAAAAGGGGGGGVGGGPPGQQLLEAVVNQPAMELLRRLPGVNDSNYRALLGQLPSLAALADTPLARLEAIMGSAKNARALREFLDAPCPRL</sequence>
<dbReference type="Pfam" id="PF02732">
    <property type="entry name" value="ERCC4"/>
    <property type="match status" value="1"/>
</dbReference>
<feature type="region of interest" description="Disordered" evidence="10">
    <location>
        <begin position="897"/>
        <end position="1059"/>
    </location>
</feature>
<dbReference type="EMBL" id="JAEHOD010000120">
    <property type="protein sequence ID" value="KAG2424851.1"/>
    <property type="molecule type" value="Genomic_DNA"/>
</dbReference>
<feature type="compositionally biased region" description="Pro residues" evidence="10">
    <location>
        <begin position="117"/>
        <end position="135"/>
    </location>
</feature>
<evidence type="ECO:0000256" key="7">
    <source>
        <dbReference type="ARBA" id="ARBA00023125"/>
    </source>
</evidence>
<feature type="compositionally biased region" description="Low complexity" evidence="10">
    <location>
        <begin position="677"/>
        <end position="686"/>
    </location>
</feature>
<keyword evidence="13" id="KW-1185">Reference proteome</keyword>
<keyword evidence="6" id="KW-0378">Hydrolase</keyword>
<name>A0A835SS09_9CHLO</name>
<organism evidence="12 13">
    <name type="scientific">Chlamydomonas schloesseri</name>
    <dbReference type="NCBI Taxonomy" id="2026947"/>
    <lineage>
        <taxon>Eukaryota</taxon>
        <taxon>Viridiplantae</taxon>
        <taxon>Chlorophyta</taxon>
        <taxon>core chlorophytes</taxon>
        <taxon>Chlorophyceae</taxon>
        <taxon>CS clade</taxon>
        <taxon>Chlamydomonadales</taxon>
        <taxon>Chlamydomonadaceae</taxon>
        <taxon>Chlamydomonas</taxon>
    </lineage>
</organism>
<protein>
    <recommendedName>
        <fullName evidence="11">ERCC4 domain-containing protein</fullName>
    </recommendedName>
</protein>
<feature type="region of interest" description="Disordered" evidence="10">
    <location>
        <begin position="609"/>
        <end position="654"/>
    </location>
</feature>
<feature type="compositionally biased region" description="Low complexity" evidence="10">
    <location>
        <begin position="1023"/>
        <end position="1036"/>
    </location>
</feature>
<dbReference type="Proteomes" id="UP000613740">
    <property type="component" value="Unassembled WGS sequence"/>
</dbReference>
<keyword evidence="7" id="KW-0238">DNA-binding</keyword>
<dbReference type="FunFam" id="3.40.50.10130:FF:000002">
    <property type="entry name" value="DNA repair endonuclease XPF"/>
    <property type="match status" value="1"/>
</dbReference>
<evidence type="ECO:0000256" key="6">
    <source>
        <dbReference type="ARBA" id="ARBA00022801"/>
    </source>
</evidence>
<feature type="compositionally biased region" description="Low complexity" evidence="10">
    <location>
        <begin position="970"/>
        <end position="982"/>
    </location>
</feature>
<dbReference type="InterPro" id="IPR047520">
    <property type="entry name" value="XPF_nuclease"/>
</dbReference>
<feature type="compositionally biased region" description="Basic and acidic residues" evidence="10">
    <location>
        <begin position="533"/>
        <end position="544"/>
    </location>
</feature>
<evidence type="ECO:0000256" key="4">
    <source>
        <dbReference type="ARBA" id="ARBA00022759"/>
    </source>
</evidence>
<dbReference type="OrthoDB" id="361020at2759"/>
<dbReference type="GO" id="GO:0003697">
    <property type="term" value="F:single-stranded DNA binding"/>
    <property type="evidence" value="ECO:0007669"/>
    <property type="project" value="TreeGrafter"/>
</dbReference>
<proteinExistence type="inferred from homology"/>
<dbReference type="Gene3D" id="3.40.50.10130">
    <property type="match status" value="1"/>
</dbReference>
<comment type="caution">
    <text evidence="12">The sequence shown here is derived from an EMBL/GenBank/DDBJ whole genome shotgun (WGS) entry which is preliminary data.</text>
</comment>
<feature type="compositionally biased region" description="Low complexity" evidence="10">
    <location>
        <begin position="720"/>
        <end position="731"/>
    </location>
</feature>
<feature type="compositionally biased region" description="Low complexity" evidence="10">
    <location>
        <begin position="561"/>
        <end position="576"/>
    </location>
</feature>
<dbReference type="GO" id="GO:1901255">
    <property type="term" value="P:nucleotide-excision repair involved in interstrand cross-link repair"/>
    <property type="evidence" value="ECO:0007669"/>
    <property type="project" value="TreeGrafter"/>
</dbReference>
<evidence type="ECO:0000256" key="8">
    <source>
        <dbReference type="ARBA" id="ARBA00023204"/>
    </source>
</evidence>
<dbReference type="InterPro" id="IPR011335">
    <property type="entry name" value="Restrct_endonuc-II-like"/>
</dbReference>
<feature type="compositionally biased region" description="Gly residues" evidence="10">
    <location>
        <begin position="609"/>
        <end position="625"/>
    </location>
</feature>
<accession>A0A835SS09</accession>
<feature type="region of interest" description="Disordered" evidence="10">
    <location>
        <begin position="671"/>
        <end position="741"/>
    </location>
</feature>
<feature type="region of interest" description="Disordered" evidence="10">
    <location>
        <begin position="817"/>
        <end position="875"/>
    </location>
</feature>
<dbReference type="InterPro" id="IPR006166">
    <property type="entry name" value="ERCC4_domain"/>
</dbReference>
<feature type="region of interest" description="Disordered" evidence="10">
    <location>
        <begin position="1"/>
        <end position="20"/>
    </location>
</feature>
<keyword evidence="8" id="KW-0234">DNA repair</keyword>
<reference evidence="12" key="1">
    <citation type="journal article" date="2020" name="bioRxiv">
        <title>Comparative genomics of Chlamydomonas.</title>
        <authorList>
            <person name="Craig R.J."/>
            <person name="Hasan A.R."/>
            <person name="Ness R.W."/>
            <person name="Keightley P.D."/>
        </authorList>
    </citation>
    <scope>NUCLEOTIDE SEQUENCE</scope>
    <source>
        <strain evidence="12">CCAP 11/173</strain>
    </source>
</reference>
<dbReference type="GO" id="GO:0000110">
    <property type="term" value="C:nucleotide-excision repair factor 1 complex"/>
    <property type="evidence" value="ECO:0007669"/>
    <property type="project" value="TreeGrafter"/>
</dbReference>
<dbReference type="GO" id="GO:0000724">
    <property type="term" value="P:double-strand break repair via homologous recombination"/>
    <property type="evidence" value="ECO:0007669"/>
    <property type="project" value="TreeGrafter"/>
</dbReference>
<keyword evidence="9" id="KW-0539">Nucleus</keyword>
<dbReference type="PANTHER" id="PTHR10150:SF0">
    <property type="entry name" value="DNA REPAIR ENDONUCLEASE XPF"/>
    <property type="match status" value="1"/>
</dbReference>
<feature type="compositionally biased region" description="Low complexity" evidence="10">
    <location>
        <begin position="90"/>
        <end position="116"/>
    </location>
</feature>
<feature type="domain" description="ERCC4" evidence="11">
    <location>
        <begin position="1283"/>
        <end position="1363"/>
    </location>
</feature>
<gene>
    <name evidence="12" type="ORF">HYH02_015114</name>
</gene>
<dbReference type="SMART" id="SM00891">
    <property type="entry name" value="ERCC4"/>
    <property type="match status" value="1"/>
</dbReference>
<comment type="similarity">
    <text evidence="2">Belongs to the XPF family.</text>
</comment>
<feature type="compositionally biased region" description="Gly residues" evidence="10">
    <location>
        <begin position="995"/>
        <end position="1019"/>
    </location>
</feature>